<dbReference type="SUPFAM" id="SSF75304">
    <property type="entry name" value="Amidase signature (AS) enzymes"/>
    <property type="match status" value="1"/>
</dbReference>
<feature type="domain" description="Amidase" evidence="1">
    <location>
        <begin position="5"/>
        <end position="389"/>
    </location>
</feature>
<dbReference type="AlphaFoldDB" id="A0A2R4XIZ6"/>
<proteinExistence type="predicted"/>
<evidence type="ECO:0000313" key="3">
    <source>
        <dbReference type="Proteomes" id="UP000244571"/>
    </source>
</evidence>
<dbReference type="KEGG" id="boz:DBV39_08380"/>
<dbReference type="PANTHER" id="PTHR11895:SF151">
    <property type="entry name" value="GLUTAMYL-TRNA(GLN) AMIDOTRANSFERASE SUBUNIT A"/>
    <property type="match status" value="1"/>
</dbReference>
<dbReference type="EMBL" id="CP028901">
    <property type="protein sequence ID" value="AWB33714.1"/>
    <property type="molecule type" value="Genomic_DNA"/>
</dbReference>
<dbReference type="Proteomes" id="UP000244571">
    <property type="component" value="Chromosome"/>
</dbReference>
<dbReference type="OrthoDB" id="8641877at2"/>
<keyword evidence="3" id="KW-1185">Reference proteome</keyword>
<dbReference type="RefSeq" id="WP_108621143.1">
    <property type="nucleotide sequence ID" value="NZ_CP028901.1"/>
</dbReference>
<dbReference type="InterPro" id="IPR023631">
    <property type="entry name" value="Amidase_dom"/>
</dbReference>
<name>A0A2R4XIZ6_9BURK</name>
<dbReference type="PANTHER" id="PTHR11895">
    <property type="entry name" value="TRANSAMIDASE"/>
    <property type="match status" value="1"/>
</dbReference>
<dbReference type="InterPro" id="IPR036928">
    <property type="entry name" value="AS_sf"/>
</dbReference>
<sequence>MNIDSYLECIQQKEAQVKAWKHHDPQQVRQQIRTANPGGSLAGLAVGVKDIFDTADMPTGYGSSAYEGHQPDRDSWAVQRLRAAGAIIMGKTVTTEFAYTHAGPTRNPHNLAHTPGGSSSGSAAAVAAGMVPVALGTQTGGSVIRPSAYCGVIGFKPTHGAISLQGVCPLSPSMDTLGIHAATTELARQVFSVLCPRQHRDSSFAREPLRLAWFPGPLASQAQPQAIQLLQSVREKIETSGLGTVTDLEFGSDHALGLSESNRIIMRYEAARAHRDVFSTRRDLLGAATVGLIETGLRTTDAQYEQAMQQVERAHAAFMAATMGLDAVLTLSSPGEAPRFEEGTGSSSFNQAWTTLGAPCLTLPAGKGQAGLPLGIQLIARPGEDHRLLDIGQRIQQTCLNT</sequence>
<gene>
    <name evidence="2" type="ORF">DBV39_08380</name>
</gene>
<accession>A0A2R4XIZ6</accession>
<organism evidence="2 3">
    <name type="scientific">Orrella marina</name>
    <dbReference type="NCBI Taxonomy" id="2163011"/>
    <lineage>
        <taxon>Bacteria</taxon>
        <taxon>Pseudomonadati</taxon>
        <taxon>Pseudomonadota</taxon>
        <taxon>Betaproteobacteria</taxon>
        <taxon>Burkholderiales</taxon>
        <taxon>Alcaligenaceae</taxon>
        <taxon>Orrella</taxon>
    </lineage>
</organism>
<dbReference type="GO" id="GO:0003824">
    <property type="term" value="F:catalytic activity"/>
    <property type="evidence" value="ECO:0007669"/>
    <property type="project" value="InterPro"/>
</dbReference>
<protein>
    <submittedName>
        <fullName evidence="2">Amidase</fullName>
    </submittedName>
</protein>
<reference evidence="2 3" key="1">
    <citation type="submission" date="2018-04" db="EMBL/GenBank/DDBJ databases">
        <title>Bordetella sp. HZ20 isolated from seawater.</title>
        <authorList>
            <person name="Sun C."/>
        </authorList>
    </citation>
    <scope>NUCLEOTIDE SEQUENCE [LARGE SCALE GENOMIC DNA]</scope>
    <source>
        <strain evidence="2 3">HZ20</strain>
    </source>
</reference>
<evidence type="ECO:0000259" key="1">
    <source>
        <dbReference type="Pfam" id="PF01425"/>
    </source>
</evidence>
<dbReference type="InterPro" id="IPR000120">
    <property type="entry name" value="Amidase"/>
</dbReference>
<dbReference type="Pfam" id="PF01425">
    <property type="entry name" value="Amidase"/>
    <property type="match status" value="1"/>
</dbReference>
<dbReference type="Gene3D" id="3.90.1300.10">
    <property type="entry name" value="Amidase signature (AS) domain"/>
    <property type="match status" value="1"/>
</dbReference>
<evidence type="ECO:0000313" key="2">
    <source>
        <dbReference type="EMBL" id="AWB33714.1"/>
    </source>
</evidence>